<dbReference type="GO" id="GO:0006260">
    <property type="term" value="P:DNA replication"/>
    <property type="evidence" value="ECO:0007669"/>
    <property type="project" value="UniProtKB-KW"/>
</dbReference>
<dbReference type="PANTHER" id="PTHR12772">
    <property type="entry name" value="DNA REPLICATION COMPLEX GINS PROTEIN PSF2"/>
    <property type="match status" value="1"/>
</dbReference>
<dbReference type="SUPFAM" id="SSF158573">
    <property type="entry name" value="GINS helical bundle-like"/>
    <property type="match status" value="1"/>
</dbReference>
<comment type="subcellular location">
    <subcellularLocation>
        <location evidence="1 5">Nucleus</location>
    </subcellularLocation>
</comment>
<dbReference type="Gene3D" id="1.20.58.1020">
    <property type="match status" value="1"/>
</dbReference>
<dbReference type="InParanoid" id="B3RVT8"/>
<dbReference type="RefSeq" id="XP_002111590.1">
    <property type="nucleotide sequence ID" value="XM_002111554.1"/>
</dbReference>
<dbReference type="Pfam" id="PF05916">
    <property type="entry name" value="Sld5"/>
    <property type="match status" value="1"/>
</dbReference>
<dbReference type="CDD" id="cd21694">
    <property type="entry name" value="GINS_B_Psf2"/>
    <property type="match status" value="1"/>
</dbReference>
<dbReference type="eggNOG" id="KOG4071">
    <property type="taxonomic scope" value="Eukaryota"/>
</dbReference>
<dbReference type="FunFam" id="3.40.5.50:FF:000001">
    <property type="entry name" value="DNA replication complex GINS protein PSF2"/>
    <property type="match status" value="1"/>
</dbReference>
<dbReference type="EMBL" id="DS985244">
    <property type="protein sequence ID" value="EDV25557.1"/>
    <property type="molecule type" value="Genomic_DNA"/>
</dbReference>
<dbReference type="OMA" id="DSLNCMY"/>
<dbReference type="GO" id="GO:0000727">
    <property type="term" value="P:double-strand break repair via break-induced replication"/>
    <property type="evidence" value="ECO:0000318"/>
    <property type="project" value="GO_Central"/>
</dbReference>
<sequence>MEACEIEFLAEDSIVTVLPNFSENKIYLISGDVGPFNPSMPTDLPLWLAIDLKQRQKCRIQPPKWMNVETLQELKQAENDSALFCPMPDPHYIEITQLLMNCAAEDIPHADEIKTLIKDIADLRMAKLKKSMDGMIKEKATNARLDNLSMMEINLIRPLLTQALDQSYRLQCLQDEQLQLAGTE</sequence>
<evidence type="ECO:0000256" key="5">
    <source>
        <dbReference type="PIRNR" id="PIRNR028998"/>
    </source>
</evidence>
<dbReference type="STRING" id="10228.B3RVT8"/>
<dbReference type="OrthoDB" id="1938138at2759"/>
<evidence type="ECO:0000256" key="1">
    <source>
        <dbReference type="ARBA" id="ARBA00004123"/>
    </source>
</evidence>
<accession>B3RVT8</accession>
<dbReference type="AlphaFoldDB" id="B3RVT8"/>
<proteinExistence type="inferred from homology"/>
<dbReference type="InterPro" id="IPR007257">
    <property type="entry name" value="GINS_Psf2"/>
</dbReference>
<evidence type="ECO:0000259" key="6">
    <source>
        <dbReference type="Pfam" id="PF05916"/>
    </source>
</evidence>
<dbReference type="Pfam" id="PF25005">
    <property type="entry name" value="PSF2_N"/>
    <property type="match status" value="1"/>
</dbReference>
<dbReference type="InterPro" id="IPR036224">
    <property type="entry name" value="GINS_bundle-like_dom_sf"/>
</dbReference>
<protein>
    <recommendedName>
        <fullName evidence="5">DNA replication complex GINS protein PSF2</fullName>
    </recommendedName>
</protein>
<reference evidence="8 9" key="1">
    <citation type="journal article" date="2008" name="Nature">
        <title>The Trichoplax genome and the nature of placozoans.</title>
        <authorList>
            <person name="Srivastava M."/>
            <person name="Begovic E."/>
            <person name="Chapman J."/>
            <person name="Putnam N.H."/>
            <person name="Hellsten U."/>
            <person name="Kawashima T."/>
            <person name="Kuo A."/>
            <person name="Mitros T."/>
            <person name="Salamov A."/>
            <person name="Carpenter M.L."/>
            <person name="Signorovitch A.Y."/>
            <person name="Moreno M.A."/>
            <person name="Kamm K."/>
            <person name="Grimwood J."/>
            <person name="Schmutz J."/>
            <person name="Shapiro H."/>
            <person name="Grigoriev I.V."/>
            <person name="Buss L.W."/>
            <person name="Schierwater B."/>
            <person name="Dellaporta S.L."/>
            <person name="Rokhsar D.S."/>
        </authorList>
    </citation>
    <scope>NUCLEOTIDE SEQUENCE [LARGE SCALE GENOMIC DNA]</scope>
    <source>
        <strain evidence="8 9">Grell-BS-1999</strain>
    </source>
</reference>
<evidence type="ECO:0000313" key="9">
    <source>
        <dbReference type="Proteomes" id="UP000009022"/>
    </source>
</evidence>
<dbReference type="SUPFAM" id="SSF160059">
    <property type="entry name" value="PriA/YqbF domain"/>
    <property type="match status" value="1"/>
</dbReference>
<comment type="subunit">
    <text evidence="5">Component of the GINS complex.</text>
</comment>
<gene>
    <name evidence="8" type="ORF">TRIADDRAFT_55771</name>
</gene>
<evidence type="ECO:0000256" key="2">
    <source>
        <dbReference type="ARBA" id="ARBA00010565"/>
    </source>
</evidence>
<dbReference type="FunFam" id="1.20.58.1020:FF:000001">
    <property type="entry name" value="DNA replication complex GINS protein PSF2"/>
    <property type="match status" value="1"/>
</dbReference>
<comment type="similarity">
    <text evidence="2 5">Belongs to the GINS2/PSF2 family.</text>
</comment>
<dbReference type="InterPro" id="IPR056784">
    <property type="entry name" value="PSF2_N"/>
</dbReference>
<dbReference type="HOGENOM" id="CLU_078274_2_0_1"/>
<evidence type="ECO:0000256" key="3">
    <source>
        <dbReference type="ARBA" id="ARBA00022705"/>
    </source>
</evidence>
<dbReference type="GO" id="GO:0000811">
    <property type="term" value="C:GINS complex"/>
    <property type="evidence" value="ECO:0000318"/>
    <property type="project" value="GO_Central"/>
</dbReference>
<dbReference type="CDD" id="cd11712">
    <property type="entry name" value="GINS_A_psf2"/>
    <property type="match status" value="1"/>
</dbReference>
<evidence type="ECO:0000256" key="4">
    <source>
        <dbReference type="ARBA" id="ARBA00023242"/>
    </source>
</evidence>
<dbReference type="Proteomes" id="UP000009022">
    <property type="component" value="Unassembled WGS sequence"/>
</dbReference>
<feature type="domain" description="DNA replication complex GINS protein PSF2 N-terminal" evidence="7">
    <location>
        <begin position="4"/>
        <end position="61"/>
    </location>
</feature>
<dbReference type="PIRSF" id="PIRSF028998">
    <property type="entry name" value="GINS_Psf2_subgr"/>
    <property type="match status" value="1"/>
</dbReference>
<dbReference type="CTD" id="6753300"/>
<dbReference type="GO" id="GO:0071162">
    <property type="term" value="C:CMG complex"/>
    <property type="evidence" value="ECO:0007669"/>
    <property type="project" value="UniProtKB-ARBA"/>
</dbReference>
<name>B3RVT8_TRIAD</name>
<feature type="domain" description="GINS subunit" evidence="6">
    <location>
        <begin position="65"/>
        <end position="161"/>
    </location>
</feature>
<dbReference type="FunCoup" id="B3RVT8">
    <property type="interactions" value="1143"/>
</dbReference>
<evidence type="ECO:0000259" key="7">
    <source>
        <dbReference type="Pfam" id="PF25005"/>
    </source>
</evidence>
<organism evidence="8 9">
    <name type="scientific">Trichoplax adhaerens</name>
    <name type="common">Trichoplax reptans</name>
    <dbReference type="NCBI Taxonomy" id="10228"/>
    <lineage>
        <taxon>Eukaryota</taxon>
        <taxon>Metazoa</taxon>
        <taxon>Placozoa</taxon>
        <taxon>Uniplacotomia</taxon>
        <taxon>Trichoplacea</taxon>
        <taxon>Trichoplacidae</taxon>
        <taxon>Trichoplax</taxon>
    </lineage>
</organism>
<keyword evidence="4 5" id="KW-0539">Nucleus</keyword>
<dbReference type="PANTHER" id="PTHR12772:SF0">
    <property type="entry name" value="DNA REPLICATION COMPLEX GINS PROTEIN PSF2"/>
    <property type="match status" value="1"/>
</dbReference>
<keyword evidence="9" id="KW-1185">Reference proteome</keyword>
<dbReference type="GeneID" id="6753300"/>
<dbReference type="KEGG" id="tad:TRIADDRAFT_55771"/>
<dbReference type="PhylomeDB" id="B3RVT8"/>
<dbReference type="InterPro" id="IPR021151">
    <property type="entry name" value="GINS_A"/>
</dbReference>
<evidence type="ECO:0000313" key="8">
    <source>
        <dbReference type="EMBL" id="EDV25557.1"/>
    </source>
</evidence>
<dbReference type="Gene3D" id="3.40.5.50">
    <property type="match status" value="1"/>
</dbReference>
<keyword evidence="3 5" id="KW-0235">DNA replication</keyword>